<evidence type="ECO:0000313" key="2">
    <source>
        <dbReference type="EMBL" id="MDH7640560.1"/>
    </source>
</evidence>
<accession>A0ABT6N635</accession>
<organism evidence="2 3">
    <name type="scientific">Sphingomonas oryzagri</name>
    <dbReference type="NCBI Taxonomy" id="3042314"/>
    <lineage>
        <taxon>Bacteria</taxon>
        <taxon>Pseudomonadati</taxon>
        <taxon>Pseudomonadota</taxon>
        <taxon>Alphaproteobacteria</taxon>
        <taxon>Sphingomonadales</taxon>
        <taxon>Sphingomonadaceae</taxon>
        <taxon>Sphingomonas</taxon>
    </lineage>
</organism>
<feature type="compositionally biased region" description="Basic and acidic residues" evidence="1">
    <location>
        <begin position="1"/>
        <end position="16"/>
    </location>
</feature>
<reference evidence="2" key="1">
    <citation type="submission" date="2023-04" db="EMBL/GenBank/DDBJ databases">
        <title>Sphingomonas sp. MAHUQ-71 isolated from rice field.</title>
        <authorList>
            <person name="Huq M.A."/>
        </authorList>
    </citation>
    <scope>NUCLEOTIDE SEQUENCE</scope>
    <source>
        <strain evidence="2">MAHUQ-71</strain>
    </source>
</reference>
<protein>
    <submittedName>
        <fullName evidence="2">Uncharacterized protein</fullName>
    </submittedName>
</protein>
<sequence>MPEARAEPGEVTHHLGEPPPSLAPSAPRLPSKQAQTIGKLFGLLREAVTGEDPDD</sequence>
<feature type="region of interest" description="Disordered" evidence="1">
    <location>
        <begin position="1"/>
        <end position="31"/>
    </location>
</feature>
<evidence type="ECO:0000313" key="3">
    <source>
        <dbReference type="Proteomes" id="UP001160625"/>
    </source>
</evidence>
<comment type="caution">
    <text evidence="2">The sequence shown here is derived from an EMBL/GenBank/DDBJ whole genome shotgun (WGS) entry which is preliminary data.</text>
</comment>
<proteinExistence type="predicted"/>
<gene>
    <name evidence="2" type="ORF">QGN17_17640</name>
</gene>
<name>A0ABT6N635_9SPHN</name>
<evidence type="ECO:0000256" key="1">
    <source>
        <dbReference type="SAM" id="MobiDB-lite"/>
    </source>
</evidence>
<keyword evidence="3" id="KW-1185">Reference proteome</keyword>
<dbReference type="Proteomes" id="UP001160625">
    <property type="component" value="Unassembled WGS sequence"/>
</dbReference>
<dbReference type="RefSeq" id="WP_281045920.1">
    <property type="nucleotide sequence ID" value="NZ_JARYGZ010000003.1"/>
</dbReference>
<dbReference type="EMBL" id="JARYGZ010000003">
    <property type="protein sequence ID" value="MDH7640560.1"/>
    <property type="molecule type" value="Genomic_DNA"/>
</dbReference>